<dbReference type="RefSeq" id="WP_271167551.1">
    <property type="nucleotide sequence ID" value="NZ_BSFI01000004.1"/>
</dbReference>
<dbReference type="Proteomes" id="UP001143372">
    <property type="component" value="Unassembled WGS sequence"/>
</dbReference>
<evidence type="ECO:0000313" key="3">
    <source>
        <dbReference type="EMBL" id="GLK67303.1"/>
    </source>
</evidence>
<dbReference type="CDD" id="cd19076">
    <property type="entry name" value="AKR_AKR13A_13D"/>
    <property type="match status" value="1"/>
</dbReference>
<reference evidence="3" key="1">
    <citation type="journal article" date="2014" name="Int. J. Syst. Evol. Microbiol.">
        <title>Complete genome sequence of Corynebacterium casei LMG S-19264T (=DSM 44701T), isolated from a smear-ripened cheese.</title>
        <authorList>
            <consortium name="US DOE Joint Genome Institute (JGI-PGF)"/>
            <person name="Walter F."/>
            <person name="Albersmeier A."/>
            <person name="Kalinowski J."/>
            <person name="Ruckert C."/>
        </authorList>
    </citation>
    <scope>NUCLEOTIDE SEQUENCE</scope>
    <source>
        <strain evidence="3">VKM B-2347</strain>
    </source>
</reference>
<dbReference type="SUPFAM" id="SSF51430">
    <property type="entry name" value="NAD(P)-linked oxidoreductase"/>
    <property type="match status" value="1"/>
</dbReference>
<dbReference type="PANTHER" id="PTHR43625:SF40">
    <property type="entry name" value="ALDO-KETO REDUCTASE YAKC [NADP(+)]"/>
    <property type="match status" value="1"/>
</dbReference>
<evidence type="ECO:0000256" key="1">
    <source>
        <dbReference type="ARBA" id="ARBA00023002"/>
    </source>
</evidence>
<gene>
    <name evidence="3" type="ORF">GCM10008179_09410</name>
</gene>
<name>A0A9W6MUW0_9HYPH</name>
<comment type="caution">
    <text evidence="3">The sequence shown here is derived from an EMBL/GenBank/DDBJ whole genome shotgun (WGS) entry which is preliminary data.</text>
</comment>
<keyword evidence="1" id="KW-0560">Oxidoreductase</keyword>
<accession>A0A9W6MUW0</accession>
<dbReference type="GO" id="GO:0005737">
    <property type="term" value="C:cytoplasm"/>
    <property type="evidence" value="ECO:0007669"/>
    <property type="project" value="TreeGrafter"/>
</dbReference>
<proteinExistence type="predicted"/>
<dbReference type="PANTHER" id="PTHR43625">
    <property type="entry name" value="AFLATOXIN B1 ALDEHYDE REDUCTASE"/>
    <property type="match status" value="1"/>
</dbReference>
<dbReference type="Gene3D" id="3.20.20.100">
    <property type="entry name" value="NADP-dependent oxidoreductase domain"/>
    <property type="match status" value="1"/>
</dbReference>
<dbReference type="PRINTS" id="PR00069">
    <property type="entry name" value="ALDKETRDTASE"/>
</dbReference>
<dbReference type="InterPro" id="IPR050791">
    <property type="entry name" value="Aldo-Keto_reductase"/>
</dbReference>
<organism evidence="3 4">
    <name type="scientific">Hansschlegelia plantiphila</name>
    <dbReference type="NCBI Taxonomy" id="374655"/>
    <lineage>
        <taxon>Bacteria</taxon>
        <taxon>Pseudomonadati</taxon>
        <taxon>Pseudomonadota</taxon>
        <taxon>Alphaproteobacteria</taxon>
        <taxon>Hyphomicrobiales</taxon>
        <taxon>Methylopilaceae</taxon>
        <taxon>Hansschlegelia</taxon>
    </lineage>
</organism>
<dbReference type="Pfam" id="PF00248">
    <property type="entry name" value="Aldo_ket_red"/>
    <property type="match status" value="1"/>
</dbReference>
<dbReference type="AlphaFoldDB" id="A0A9W6MUW0"/>
<evidence type="ECO:0000313" key="4">
    <source>
        <dbReference type="Proteomes" id="UP001143372"/>
    </source>
</evidence>
<protein>
    <submittedName>
        <fullName evidence="3">Oxidoreductase</fullName>
    </submittedName>
</protein>
<keyword evidence="4" id="KW-1185">Reference proteome</keyword>
<dbReference type="InterPro" id="IPR036812">
    <property type="entry name" value="NAD(P)_OxRdtase_dom_sf"/>
</dbReference>
<dbReference type="EMBL" id="BSFI01000004">
    <property type="protein sequence ID" value="GLK67303.1"/>
    <property type="molecule type" value="Genomic_DNA"/>
</dbReference>
<feature type="domain" description="NADP-dependent oxidoreductase" evidence="2">
    <location>
        <begin position="15"/>
        <end position="306"/>
    </location>
</feature>
<dbReference type="InterPro" id="IPR023210">
    <property type="entry name" value="NADP_OxRdtase_dom"/>
</dbReference>
<dbReference type="InterPro" id="IPR020471">
    <property type="entry name" value="AKR"/>
</dbReference>
<reference evidence="3" key="2">
    <citation type="submission" date="2023-01" db="EMBL/GenBank/DDBJ databases">
        <authorList>
            <person name="Sun Q."/>
            <person name="Evtushenko L."/>
        </authorList>
    </citation>
    <scope>NUCLEOTIDE SEQUENCE</scope>
    <source>
        <strain evidence="3">VKM B-2347</strain>
    </source>
</reference>
<sequence>MKKRPLGRTGVSVSEIGLGCMGMSEFYGNRDDEESLATLQAAVDAGITFFDTADMYGQGHNEALLGRFLKGRADDLTIATKFGIVRGDDPLDRRIDNSPAYVRTACEASLKRLGIEAIDLYYAHRFTGETPIEDMVGAMAGLVAEGKVKALGLSEVSADTLRKAAAVHPIAALQTEYSLWSREPEGELLGACRALGVTFVAYSPLGRGFLTGAVPQTGELPDSDYRRNNPRFAGEAGARNAQLVESVRGMATEKGCEPAQVALAWMLCKQPDVVPIPGTKRRKWLAQNVGATEVSLTPDEIAALDAAFPPDAVAGTRYPEAMMGTLNR</sequence>
<evidence type="ECO:0000259" key="2">
    <source>
        <dbReference type="Pfam" id="PF00248"/>
    </source>
</evidence>
<dbReference type="GO" id="GO:0016491">
    <property type="term" value="F:oxidoreductase activity"/>
    <property type="evidence" value="ECO:0007669"/>
    <property type="project" value="UniProtKB-KW"/>
</dbReference>